<feature type="transmembrane region" description="Helical" evidence="5">
    <location>
        <begin position="336"/>
        <end position="355"/>
    </location>
</feature>
<dbReference type="GO" id="GO:0016020">
    <property type="term" value="C:membrane"/>
    <property type="evidence" value="ECO:0007669"/>
    <property type="project" value="UniProtKB-SubCell"/>
</dbReference>
<feature type="transmembrane region" description="Helical" evidence="5">
    <location>
        <begin position="20"/>
        <end position="52"/>
    </location>
</feature>
<proteinExistence type="predicted"/>
<protein>
    <submittedName>
        <fullName evidence="7">O-antigen ligase</fullName>
    </submittedName>
</protein>
<organism evidence="7 8">
    <name type="scientific">Halomonas korlensis</name>
    <dbReference type="NCBI Taxonomy" id="463301"/>
    <lineage>
        <taxon>Bacteria</taxon>
        <taxon>Pseudomonadati</taxon>
        <taxon>Pseudomonadota</taxon>
        <taxon>Gammaproteobacteria</taxon>
        <taxon>Oceanospirillales</taxon>
        <taxon>Halomonadaceae</taxon>
        <taxon>Halomonas</taxon>
    </lineage>
</organism>
<keyword evidence="4 5" id="KW-0472">Membrane</keyword>
<dbReference type="AlphaFoldDB" id="A0A1I7G421"/>
<reference evidence="8" key="1">
    <citation type="submission" date="2016-10" db="EMBL/GenBank/DDBJ databases">
        <authorList>
            <person name="Varghese N."/>
            <person name="Submissions S."/>
        </authorList>
    </citation>
    <scope>NUCLEOTIDE SEQUENCE [LARGE SCALE GENOMIC DNA]</scope>
    <source>
        <strain evidence="8">CGMCC 1.6981</strain>
    </source>
</reference>
<dbReference type="PANTHER" id="PTHR37422:SF17">
    <property type="entry name" value="O-ANTIGEN LIGASE"/>
    <property type="match status" value="1"/>
</dbReference>
<accession>A0A1I7G421</accession>
<evidence type="ECO:0000256" key="1">
    <source>
        <dbReference type="ARBA" id="ARBA00004141"/>
    </source>
</evidence>
<dbReference type="RefSeq" id="WP_089793105.1">
    <property type="nucleotide sequence ID" value="NZ_FPBP01000002.1"/>
</dbReference>
<feature type="transmembrane region" description="Helical" evidence="5">
    <location>
        <begin position="179"/>
        <end position="197"/>
    </location>
</feature>
<feature type="transmembrane region" description="Helical" evidence="5">
    <location>
        <begin position="395"/>
        <end position="412"/>
    </location>
</feature>
<dbReference type="PANTHER" id="PTHR37422">
    <property type="entry name" value="TEICHURONIC ACID BIOSYNTHESIS PROTEIN TUAE"/>
    <property type="match status" value="1"/>
</dbReference>
<keyword evidence="3 5" id="KW-1133">Transmembrane helix</keyword>
<keyword evidence="8" id="KW-1185">Reference proteome</keyword>
<evidence type="ECO:0000256" key="4">
    <source>
        <dbReference type="ARBA" id="ARBA00023136"/>
    </source>
</evidence>
<dbReference type="Pfam" id="PF04932">
    <property type="entry name" value="Wzy_C"/>
    <property type="match status" value="1"/>
</dbReference>
<evidence type="ECO:0000259" key="6">
    <source>
        <dbReference type="Pfam" id="PF04932"/>
    </source>
</evidence>
<gene>
    <name evidence="7" type="ORF">SAMN04487955_102236</name>
</gene>
<sequence length="418" mass="45649">MSSLFRSVPAFLPMQYYTSLAVFLFGAITLIVPSGYSLGAGLLLLGSVVLILNRQHVALGRDDWCIIAVMLAYALIWMTESLIDGQGTSGLDKPSRFLFALPAMLLLMTYPPRQAALWSGAAVGALSSGGWASWQKLVEGEWRAGGFTYVIQFGNISMLLGILCLAGLGWAVVQARAKWWVTFLLLGALGGILGSLFSGSRGGWVGIPFIMLVLYRGYGRDLPTKFKLGVIAIVLVGAGSVYALPQTGVQERSKEAFSDVSRYLSGESQTSSVGARFEMWKGALHLIQEKPLVGWGSNGYHEAMLELSEQGVVNRYVAQRYDHAHNEFIDATAKRGVIGLMALLALYLVPMTLFARQIHAANLEVRALAVAGVLLPVAYIDFGLTQTLMEHNSGVMVYAFWLVVLWAQFRVTKRNNQR</sequence>
<keyword evidence="2 5" id="KW-0812">Transmembrane</keyword>
<dbReference type="STRING" id="463301.SAMN04487955_102236"/>
<evidence type="ECO:0000256" key="3">
    <source>
        <dbReference type="ARBA" id="ARBA00022989"/>
    </source>
</evidence>
<dbReference type="InterPro" id="IPR051533">
    <property type="entry name" value="WaaL-like"/>
</dbReference>
<feature type="domain" description="O-antigen ligase-related" evidence="6">
    <location>
        <begin position="189"/>
        <end position="343"/>
    </location>
</feature>
<comment type="subcellular location">
    <subcellularLocation>
        <location evidence="1">Membrane</location>
        <topology evidence="1">Multi-pass membrane protein</topology>
    </subcellularLocation>
</comment>
<feature type="transmembrane region" description="Helical" evidence="5">
    <location>
        <begin position="367"/>
        <end position="389"/>
    </location>
</feature>
<feature type="transmembrane region" description="Helical" evidence="5">
    <location>
        <begin position="226"/>
        <end position="244"/>
    </location>
</feature>
<dbReference type="Proteomes" id="UP000198693">
    <property type="component" value="Unassembled WGS sequence"/>
</dbReference>
<feature type="transmembrane region" description="Helical" evidence="5">
    <location>
        <begin position="146"/>
        <end position="172"/>
    </location>
</feature>
<dbReference type="OrthoDB" id="8576060at2"/>
<dbReference type="InterPro" id="IPR007016">
    <property type="entry name" value="O-antigen_ligase-rel_domated"/>
</dbReference>
<evidence type="ECO:0000313" key="7">
    <source>
        <dbReference type="EMBL" id="SFU43217.1"/>
    </source>
</evidence>
<feature type="transmembrane region" description="Helical" evidence="5">
    <location>
        <begin position="64"/>
        <end position="83"/>
    </location>
</feature>
<evidence type="ECO:0000256" key="5">
    <source>
        <dbReference type="SAM" id="Phobius"/>
    </source>
</evidence>
<evidence type="ECO:0000256" key="2">
    <source>
        <dbReference type="ARBA" id="ARBA00022692"/>
    </source>
</evidence>
<dbReference type="GO" id="GO:0016874">
    <property type="term" value="F:ligase activity"/>
    <property type="evidence" value="ECO:0007669"/>
    <property type="project" value="UniProtKB-KW"/>
</dbReference>
<feature type="transmembrane region" description="Helical" evidence="5">
    <location>
        <begin position="203"/>
        <end position="219"/>
    </location>
</feature>
<evidence type="ECO:0000313" key="8">
    <source>
        <dbReference type="Proteomes" id="UP000198693"/>
    </source>
</evidence>
<keyword evidence="7" id="KW-0436">Ligase</keyword>
<name>A0A1I7G421_9GAMM</name>
<dbReference type="EMBL" id="FPBP01000002">
    <property type="protein sequence ID" value="SFU43217.1"/>
    <property type="molecule type" value="Genomic_DNA"/>
</dbReference>